<dbReference type="EMBL" id="MCFL01000050">
    <property type="protein sequence ID" value="ORZ32179.1"/>
    <property type="molecule type" value="Genomic_DNA"/>
</dbReference>
<protein>
    <submittedName>
        <fullName evidence="2">Uncharacterized protein</fullName>
    </submittedName>
</protein>
<dbReference type="Proteomes" id="UP000193411">
    <property type="component" value="Unassembled WGS sequence"/>
</dbReference>
<gene>
    <name evidence="2" type="ORF">BCR44DRAFT_1253601</name>
</gene>
<reference evidence="2 3" key="1">
    <citation type="submission" date="2016-07" db="EMBL/GenBank/DDBJ databases">
        <title>Pervasive Adenine N6-methylation of Active Genes in Fungi.</title>
        <authorList>
            <consortium name="DOE Joint Genome Institute"/>
            <person name="Mondo S.J."/>
            <person name="Dannebaum R.O."/>
            <person name="Kuo R.C."/>
            <person name="Labutti K."/>
            <person name="Haridas S."/>
            <person name="Kuo A."/>
            <person name="Salamov A."/>
            <person name="Ahrendt S.R."/>
            <person name="Lipzen A."/>
            <person name="Sullivan W."/>
            <person name="Andreopoulos W.B."/>
            <person name="Clum A."/>
            <person name="Lindquist E."/>
            <person name="Daum C."/>
            <person name="Ramamoorthy G.K."/>
            <person name="Gryganskyi A."/>
            <person name="Culley D."/>
            <person name="Magnuson J.K."/>
            <person name="James T.Y."/>
            <person name="O'Malley M.A."/>
            <person name="Stajich J.E."/>
            <person name="Spatafora J.W."/>
            <person name="Visel A."/>
            <person name="Grigoriev I.V."/>
        </authorList>
    </citation>
    <scope>NUCLEOTIDE SEQUENCE [LARGE SCALE GENOMIC DNA]</scope>
    <source>
        <strain evidence="2 3">PL171</strain>
    </source>
</reference>
<feature type="compositionally biased region" description="Low complexity" evidence="1">
    <location>
        <begin position="129"/>
        <end position="138"/>
    </location>
</feature>
<proteinExistence type="predicted"/>
<evidence type="ECO:0000256" key="1">
    <source>
        <dbReference type="SAM" id="MobiDB-lite"/>
    </source>
</evidence>
<accession>A0A1Y2HC78</accession>
<dbReference type="AlphaFoldDB" id="A0A1Y2HC78"/>
<evidence type="ECO:0000313" key="2">
    <source>
        <dbReference type="EMBL" id="ORZ32179.1"/>
    </source>
</evidence>
<keyword evidence="3" id="KW-1185">Reference proteome</keyword>
<sequence>MASMSLPDPSQSYLTLLPLRCPKTTLTLSPTHPPTPATILTHIQLLQPSHLSALLVPLKRQAALNAFLDGFAGCPSATTGATRVMAVVYAGAPELAVDVWVQEKRLMVKTTFMDDGVWRVTVVSDGQPEQGQVDGQAQGEDDDEGRRQERVDRMEKVLNTVGRLELWARWLLECL</sequence>
<feature type="region of interest" description="Disordered" evidence="1">
    <location>
        <begin position="124"/>
        <end position="150"/>
    </location>
</feature>
<evidence type="ECO:0000313" key="3">
    <source>
        <dbReference type="Proteomes" id="UP000193411"/>
    </source>
</evidence>
<comment type="caution">
    <text evidence="2">The sequence shown here is derived from an EMBL/GenBank/DDBJ whole genome shotgun (WGS) entry which is preliminary data.</text>
</comment>
<organism evidence="2 3">
    <name type="scientific">Catenaria anguillulae PL171</name>
    <dbReference type="NCBI Taxonomy" id="765915"/>
    <lineage>
        <taxon>Eukaryota</taxon>
        <taxon>Fungi</taxon>
        <taxon>Fungi incertae sedis</taxon>
        <taxon>Blastocladiomycota</taxon>
        <taxon>Blastocladiomycetes</taxon>
        <taxon>Blastocladiales</taxon>
        <taxon>Catenariaceae</taxon>
        <taxon>Catenaria</taxon>
    </lineage>
</organism>
<name>A0A1Y2HC78_9FUNG</name>